<gene>
    <name evidence="1" type="ORF">ACFQ38_14670</name>
</gene>
<protein>
    <submittedName>
        <fullName evidence="1">YecA family protein</fullName>
    </submittedName>
</protein>
<dbReference type="RefSeq" id="WP_381481856.1">
    <property type="nucleotide sequence ID" value="NZ_JBHTLT010000121.1"/>
</dbReference>
<reference evidence="2" key="1">
    <citation type="journal article" date="2019" name="Int. J. Syst. Evol. Microbiol.">
        <title>The Global Catalogue of Microorganisms (GCM) 10K type strain sequencing project: providing services to taxonomists for standard genome sequencing and annotation.</title>
        <authorList>
            <consortium name="The Broad Institute Genomics Platform"/>
            <consortium name="The Broad Institute Genome Sequencing Center for Infectious Disease"/>
            <person name="Wu L."/>
            <person name="Ma J."/>
        </authorList>
    </citation>
    <scope>NUCLEOTIDE SEQUENCE [LARGE SCALE GENOMIC DNA]</scope>
    <source>
        <strain evidence="2">CCUG 53915</strain>
    </source>
</reference>
<dbReference type="Proteomes" id="UP001597231">
    <property type="component" value="Unassembled WGS sequence"/>
</dbReference>
<dbReference type="SUPFAM" id="SSF103642">
    <property type="entry name" value="Sec-C motif"/>
    <property type="match status" value="1"/>
</dbReference>
<proteinExistence type="predicted"/>
<dbReference type="Gene3D" id="3.10.450.50">
    <property type="match status" value="1"/>
</dbReference>
<organism evidence="1 2">
    <name type="scientific">Sporosarcina contaminans</name>
    <dbReference type="NCBI Taxonomy" id="633403"/>
    <lineage>
        <taxon>Bacteria</taxon>
        <taxon>Bacillati</taxon>
        <taxon>Bacillota</taxon>
        <taxon>Bacilli</taxon>
        <taxon>Bacillales</taxon>
        <taxon>Caryophanaceae</taxon>
        <taxon>Sporosarcina</taxon>
    </lineage>
</organism>
<keyword evidence="2" id="KW-1185">Reference proteome</keyword>
<name>A0ABW3U409_9BACL</name>
<dbReference type="InterPro" id="IPR004027">
    <property type="entry name" value="SEC_C_motif"/>
</dbReference>
<dbReference type="Pfam" id="PF02810">
    <property type="entry name" value="SEC-C"/>
    <property type="match status" value="1"/>
</dbReference>
<sequence length="330" mass="38625">MVGRNDPCPCGSGKKYKKCCASKQAVTVETVQMEELERVLQNFYDEYPTRKDIYEYIEAANEWKQELGQALMEEMIEAIALDEFFFHKRPDIWEDYLKKQKKKIVRPSVLQVLDRWQSPRMFIGQVEAVEDEYMTVSNIFENESIKLRRESDKPIPDGIHLFSFILPDNRLKEDHYLAVSTLIFFPVDHSAQINAFANKFSAQNDKSAADFLKENTLEFWRMLVSDGYAGEEFSNFEAGVLQHVVKFLEQHDRKSEKFIEMLEDYLVEQQPNARKEVAIAAGAIRFGQEQTFFEPLSMTLKEIAEWFGVSPSSMNKYYKELSEYQMEKII</sequence>
<comment type="caution">
    <text evidence="1">The sequence shown here is derived from an EMBL/GenBank/DDBJ whole genome shotgun (WGS) entry which is preliminary data.</text>
</comment>
<dbReference type="EMBL" id="JBHTLT010000121">
    <property type="protein sequence ID" value="MFD1206337.1"/>
    <property type="molecule type" value="Genomic_DNA"/>
</dbReference>
<evidence type="ECO:0000313" key="1">
    <source>
        <dbReference type="EMBL" id="MFD1206337.1"/>
    </source>
</evidence>
<accession>A0ABW3U409</accession>
<evidence type="ECO:0000313" key="2">
    <source>
        <dbReference type="Proteomes" id="UP001597231"/>
    </source>
</evidence>